<evidence type="ECO:0000313" key="2">
    <source>
        <dbReference type="Proteomes" id="UP001319045"/>
    </source>
</evidence>
<name>A0ABN6EFU2_9BACT</name>
<protein>
    <submittedName>
        <fullName evidence="1">C_GCAxxG_C_C family protein</fullName>
    </submittedName>
</protein>
<evidence type="ECO:0000313" key="1">
    <source>
        <dbReference type="EMBL" id="BCS84750.1"/>
    </source>
</evidence>
<proteinExistence type="predicted"/>
<sequence>MTFFLNMIYATVLVAKDIKSLIYRPQTWCVLSNGKYDTNDLQIKKQRINMNQERTLADIAADNYNNGYNCGQALVVAFAERYGFSKEQASQITAAFGGGLGRQRLTCGAVMGMGVLAGLEDGNSVPGEKDKVKTTFNAIQMMTEKFKEQYGSVTCGEILGLKGYAKAEGPAQHQEIPEAYKGRPCALKVKLAAQIFEDYLKSKGIAEDKQK</sequence>
<dbReference type="Proteomes" id="UP001319045">
    <property type="component" value="Chromosome"/>
</dbReference>
<reference evidence="1 2" key="1">
    <citation type="journal article" date="2022" name="Int. J. Syst. Evol. Microbiol.">
        <title>Prevotella herbatica sp. nov., a plant polysaccharide-decomposing anaerobic bacterium isolated from a methanogenic reactor.</title>
        <authorList>
            <person name="Uek A."/>
            <person name="Tonouchi A."/>
            <person name="Kaku N."/>
            <person name="Ueki K."/>
        </authorList>
    </citation>
    <scope>NUCLEOTIDE SEQUENCE [LARGE SCALE GENOMIC DNA]</scope>
    <source>
        <strain evidence="1 2">WR041</strain>
    </source>
</reference>
<dbReference type="InterPro" id="IPR010181">
    <property type="entry name" value="CGCAxxGCC_motif"/>
</dbReference>
<organism evidence="1 2">
    <name type="scientific">Prevotella herbatica</name>
    <dbReference type="NCBI Taxonomy" id="2801997"/>
    <lineage>
        <taxon>Bacteria</taxon>
        <taxon>Pseudomonadati</taxon>
        <taxon>Bacteroidota</taxon>
        <taxon>Bacteroidia</taxon>
        <taxon>Bacteroidales</taxon>
        <taxon>Prevotellaceae</taxon>
        <taxon>Prevotella</taxon>
    </lineage>
</organism>
<dbReference type="Pfam" id="PF09719">
    <property type="entry name" value="C_GCAxxG_C_C"/>
    <property type="match status" value="1"/>
</dbReference>
<dbReference type="NCBIfam" id="TIGR01909">
    <property type="entry name" value="C_GCAxxG_C_C"/>
    <property type="match status" value="1"/>
</dbReference>
<keyword evidence="2" id="KW-1185">Reference proteome</keyword>
<gene>
    <name evidence="1" type="ORF">prwr041_06430</name>
</gene>
<dbReference type="EMBL" id="AP024484">
    <property type="protein sequence ID" value="BCS84750.1"/>
    <property type="molecule type" value="Genomic_DNA"/>
</dbReference>
<accession>A0ABN6EFU2</accession>